<dbReference type="Gene3D" id="2.40.30.170">
    <property type="match status" value="1"/>
</dbReference>
<dbReference type="InterPro" id="IPR050465">
    <property type="entry name" value="UPF0194_transport"/>
</dbReference>
<dbReference type="GO" id="GO:0030313">
    <property type="term" value="C:cell envelope"/>
    <property type="evidence" value="ECO:0007669"/>
    <property type="project" value="UniProtKB-SubCell"/>
</dbReference>
<name>A0A5R9Q5Y1_9GAMM</name>
<accession>A0A5R9Q5Y1</accession>
<dbReference type="OrthoDB" id="6309232at2"/>
<evidence type="ECO:0000256" key="1">
    <source>
        <dbReference type="ARBA" id="ARBA00004196"/>
    </source>
</evidence>
<dbReference type="PANTHER" id="PTHR32347:SF23">
    <property type="entry name" value="BLL5650 PROTEIN"/>
    <property type="match status" value="1"/>
</dbReference>
<protein>
    <submittedName>
        <fullName evidence="3">HlyD family secretion protein</fullName>
    </submittedName>
</protein>
<dbReference type="AlphaFoldDB" id="A0A5R9Q5Y1"/>
<gene>
    <name evidence="3" type="ORF">C1E24_06570</name>
</gene>
<dbReference type="Gene3D" id="1.10.287.470">
    <property type="entry name" value="Helix hairpin bin"/>
    <property type="match status" value="1"/>
</dbReference>
<comment type="subcellular location">
    <subcellularLocation>
        <location evidence="1">Cell envelope</location>
    </subcellularLocation>
</comment>
<keyword evidence="2" id="KW-0175">Coiled coil</keyword>
<proteinExistence type="predicted"/>
<sequence>MLLLVVIIFTIIVTFLFNTQNYEAHLTPIEVRTDSKSSVIKGLGTIKPLSLKLISSPVDATISELHIREGQGVKTGEVLAKLENFELEEQLQNAEYQISVLDSKLNIEKSDLEISRSKLHTELLRAKTAFAQLKLELDANKKLQEQGIVSLINYQKAELSYQQAKLDITAREQELTLFDKSYQHRLAALEVDRSIAAKKLSFLRAQKQRLTITATQDTTVAKVYGHLGNNFRQGAPLFEIIEGREFLAEVQVPQYSANKISTDFTATIHTPNGQLAAKVDYVDTVVRNGASTVILNLVDAAPSWLKPEQSIEAEIQLERSAQQNQLKYLETPAQFNPQHEWVVYEIRPNGDAHRVSKVTVDSNSPTRVSLPNSFSGNYALLIPADFNQPIIKNVL</sequence>
<evidence type="ECO:0000313" key="4">
    <source>
        <dbReference type="Proteomes" id="UP000309186"/>
    </source>
</evidence>
<comment type="caution">
    <text evidence="3">The sequence shown here is derived from an EMBL/GenBank/DDBJ whole genome shotgun (WGS) entry which is preliminary data.</text>
</comment>
<dbReference type="Gene3D" id="2.40.50.100">
    <property type="match status" value="1"/>
</dbReference>
<dbReference type="Proteomes" id="UP000309186">
    <property type="component" value="Unassembled WGS sequence"/>
</dbReference>
<evidence type="ECO:0000313" key="3">
    <source>
        <dbReference type="EMBL" id="TLX47896.1"/>
    </source>
</evidence>
<evidence type="ECO:0000256" key="2">
    <source>
        <dbReference type="ARBA" id="ARBA00023054"/>
    </source>
</evidence>
<organism evidence="3 4">
    <name type="scientific">Pseudoalteromonas phenolica</name>
    <dbReference type="NCBI Taxonomy" id="161398"/>
    <lineage>
        <taxon>Bacteria</taxon>
        <taxon>Pseudomonadati</taxon>
        <taxon>Pseudomonadota</taxon>
        <taxon>Gammaproteobacteria</taxon>
        <taxon>Alteromonadales</taxon>
        <taxon>Pseudoalteromonadaceae</taxon>
        <taxon>Pseudoalteromonas</taxon>
    </lineage>
</organism>
<reference evidence="3 4" key="1">
    <citation type="submission" date="2018-01" db="EMBL/GenBank/DDBJ databases">
        <title>Co-occurrence of chitin degradation, pigmentation and bioactivity in marine Pseudoalteromonas.</title>
        <authorList>
            <person name="Paulsen S."/>
            <person name="Gram L."/>
            <person name="Machado H."/>
        </authorList>
    </citation>
    <scope>NUCLEOTIDE SEQUENCE [LARGE SCALE GENOMIC DNA]</scope>
    <source>
        <strain evidence="3 4">S3663</strain>
    </source>
</reference>
<dbReference type="PANTHER" id="PTHR32347">
    <property type="entry name" value="EFFLUX SYSTEM COMPONENT YKNX-RELATED"/>
    <property type="match status" value="1"/>
</dbReference>
<dbReference type="EMBL" id="PPSW01000008">
    <property type="protein sequence ID" value="TLX47896.1"/>
    <property type="molecule type" value="Genomic_DNA"/>
</dbReference>